<evidence type="ECO:0000313" key="11">
    <source>
        <dbReference type="Proteomes" id="UP000326924"/>
    </source>
</evidence>
<dbReference type="OrthoDB" id="10264595at2759"/>
<dbReference type="AlphaFoldDB" id="A0A5J5EC04"/>
<dbReference type="SUPFAM" id="SSF48371">
    <property type="entry name" value="ARM repeat"/>
    <property type="match status" value="1"/>
</dbReference>
<dbReference type="InterPro" id="IPR016024">
    <property type="entry name" value="ARM-type_fold"/>
</dbReference>
<dbReference type="PANTHER" id="PTHR22781:SF12">
    <property type="entry name" value="AP-3 COMPLEX SUBUNIT DELTA-1"/>
    <property type="match status" value="1"/>
</dbReference>
<comment type="caution">
    <text evidence="10">The sequence shown here is derived from an EMBL/GenBank/DDBJ whole genome shotgun (WGS) entry which is preliminary data.</text>
</comment>
<feature type="domain" description="Clathrin/coatomer adaptor adaptin-like N-terminal" evidence="9">
    <location>
        <begin position="20"/>
        <end position="454"/>
    </location>
</feature>
<evidence type="ECO:0000256" key="7">
    <source>
        <dbReference type="PIRNR" id="PIRNR037092"/>
    </source>
</evidence>
<dbReference type="Gene3D" id="1.25.10.10">
    <property type="entry name" value="Leucine-rich Repeat Variant"/>
    <property type="match status" value="1"/>
</dbReference>
<dbReference type="InterPro" id="IPR011989">
    <property type="entry name" value="ARM-like"/>
</dbReference>
<dbReference type="GO" id="GO:0010008">
    <property type="term" value="C:endosome membrane"/>
    <property type="evidence" value="ECO:0007669"/>
    <property type="project" value="TreeGrafter"/>
</dbReference>
<keyword evidence="11" id="KW-1185">Reference proteome</keyword>
<keyword evidence="4" id="KW-0677">Repeat</keyword>
<name>A0A5J5EC04_9PEZI</name>
<evidence type="ECO:0000256" key="1">
    <source>
        <dbReference type="ARBA" id="ARBA00004308"/>
    </source>
</evidence>
<dbReference type="InParanoid" id="A0A5J5EC04"/>
<dbReference type="GO" id="GO:0006623">
    <property type="term" value="P:protein targeting to vacuole"/>
    <property type="evidence" value="ECO:0007669"/>
    <property type="project" value="TreeGrafter"/>
</dbReference>
<comment type="subunit">
    <text evidence="7">Adaptor protein complex 3 (AP-3) is a heterotetramer.</text>
</comment>
<accession>A0A5J5EC04</accession>
<evidence type="ECO:0000259" key="9">
    <source>
        <dbReference type="Pfam" id="PF01602"/>
    </source>
</evidence>
<evidence type="ECO:0000256" key="3">
    <source>
        <dbReference type="ARBA" id="ARBA00022448"/>
    </source>
</evidence>
<comment type="subcellular location">
    <subcellularLocation>
        <location evidence="1">Endomembrane system</location>
    </subcellularLocation>
    <subcellularLocation>
        <location evidence="7">Golgi apparatus</location>
    </subcellularLocation>
</comment>
<protein>
    <recommendedName>
        <fullName evidence="7">AP-3 complex subunit delta</fullName>
    </recommendedName>
</protein>
<gene>
    <name evidence="10" type="ORF">FN846DRAFT_981421</name>
</gene>
<organism evidence="10 11">
    <name type="scientific">Sphaerosporella brunnea</name>
    <dbReference type="NCBI Taxonomy" id="1250544"/>
    <lineage>
        <taxon>Eukaryota</taxon>
        <taxon>Fungi</taxon>
        <taxon>Dikarya</taxon>
        <taxon>Ascomycota</taxon>
        <taxon>Pezizomycotina</taxon>
        <taxon>Pezizomycetes</taxon>
        <taxon>Pezizales</taxon>
        <taxon>Pyronemataceae</taxon>
        <taxon>Sphaerosporella</taxon>
    </lineage>
</organism>
<dbReference type="GO" id="GO:0030123">
    <property type="term" value="C:AP-3 adaptor complex"/>
    <property type="evidence" value="ECO:0007669"/>
    <property type="project" value="InterPro"/>
</dbReference>
<reference evidence="10 11" key="1">
    <citation type="submission" date="2019-09" db="EMBL/GenBank/DDBJ databases">
        <title>Draft genome of the ectomycorrhizal ascomycete Sphaerosporella brunnea.</title>
        <authorList>
            <consortium name="DOE Joint Genome Institute"/>
            <person name="Benucci G.M."/>
            <person name="Marozzi G."/>
            <person name="Antonielli L."/>
            <person name="Sanchez S."/>
            <person name="Marco P."/>
            <person name="Wang X."/>
            <person name="Falini L.B."/>
            <person name="Barry K."/>
            <person name="Haridas S."/>
            <person name="Lipzen A."/>
            <person name="Labutti K."/>
            <person name="Grigoriev I.V."/>
            <person name="Murat C."/>
            <person name="Martin F."/>
            <person name="Albertini E."/>
            <person name="Donnini D."/>
            <person name="Bonito G."/>
        </authorList>
    </citation>
    <scope>NUCLEOTIDE SEQUENCE [LARGE SCALE GENOMIC DNA]</scope>
    <source>
        <strain evidence="10 11">Sb_GMNB300</strain>
    </source>
</reference>
<keyword evidence="3 7" id="KW-0813">Transport</keyword>
<keyword evidence="6" id="KW-0472">Membrane</keyword>
<dbReference type="Proteomes" id="UP000326924">
    <property type="component" value="Unassembled WGS sequence"/>
</dbReference>
<keyword evidence="5 7" id="KW-0653">Protein transport</keyword>
<sequence length="988" mass="110063">MFEKSLYDLIRGLRANKGNERNYMLAALKECRQEVKSQDLDTKATAILKLIYLDMFGHDMSWASFHALEVMSSPKFRQKRVGYLAAVQSFRLDTDVLMLTTNLIKKDLYSPSVPEMSLAINGLSHIVSPSLAVDLAPDLVSKLTHSSPHVRKKAIPVLYKCFLQSPELLRTCWPRLRDCLNDEDSSVVSATVNIVCELARRNPKNYLPLAPQLFKLLTDGGNNWMTIKLIKLFATLTPLEPRLIKKLVPPITNLIRTTPAMSLLYECISGLISGGLLEGIQDTAEGEDLASVCVTKLRGFLVEGDSNLKYVGLIALTKLVKTHAHLVCQHHDVVLDCIDDEDISIRYRALELVVGMVNSDSLSAIVGKLMRQLKPASREYVELEGPEESEDEDDMQEEVMNPRKHQKGGVVLLELPEDYKHAIIDRVVEMCSRNMYANISDFEWYLDVLLQLIRYSPAAPSMVDHLGDEEEEPEVVLSRRDVGEIIGRELRNVAVRVRSVRPEAVRCAEILVQGQDGVFPAAGGGGKRVLGAAGWVVGEYASLLTNPTSTFDALVHASSSSPPSDILAIYIQAAAKIYASLTGSDSVDWAPERKAYVSLLTERIVRFLEPLTTSPSLEVQERAVEFLELFRVASEAISAQPAMHDDSEQQYEPPLLLTQAVPSLFSGQELNPVAPRAQRKVPLPPRLDLDEPINPNLRALLVAADYNDSLAGEDDQEEAEFYKYYYIKPTTVPVMKQPASLGIDSAAARSLTGSYQNVSQDDYLDADILARRRRERLERNRDDPFYIFAPGEAEGVTDADLESIPVLELKLDDLTQSTTTRHHAVAEQKRERVQIAADEGIEGDDDLDFANEVRATSKKKGKKKGGLLQVDASGLVGYSLDEEKENQKDEIETQAAKREVERLRREMELAAERVAVQRRSIEELKVEKKKKKKKTKAGEGEPKLKKTKKVKPEGSTEGEVPGTAEKKKTKVKAKKGKEMEKQTVEAAP</sequence>
<evidence type="ECO:0000256" key="4">
    <source>
        <dbReference type="ARBA" id="ARBA00022737"/>
    </source>
</evidence>
<evidence type="ECO:0000313" key="10">
    <source>
        <dbReference type="EMBL" id="KAA8892884.1"/>
    </source>
</evidence>
<dbReference type="FunCoup" id="A0A5J5EC04">
    <property type="interactions" value="670"/>
</dbReference>
<evidence type="ECO:0000256" key="5">
    <source>
        <dbReference type="ARBA" id="ARBA00022927"/>
    </source>
</evidence>
<dbReference type="GO" id="GO:0006896">
    <property type="term" value="P:Golgi to vacuole transport"/>
    <property type="evidence" value="ECO:0007669"/>
    <property type="project" value="TreeGrafter"/>
</dbReference>
<feature type="compositionally biased region" description="Basic and acidic residues" evidence="8">
    <location>
        <begin position="936"/>
        <end position="954"/>
    </location>
</feature>
<feature type="region of interest" description="Disordered" evidence="8">
    <location>
        <begin position="916"/>
        <end position="988"/>
    </location>
</feature>
<dbReference type="PANTHER" id="PTHR22781">
    <property type="entry name" value="DELTA ADAPTIN-RELATED"/>
    <property type="match status" value="1"/>
</dbReference>
<feature type="compositionally biased region" description="Basic and acidic residues" evidence="8">
    <location>
        <begin position="976"/>
        <end position="988"/>
    </location>
</feature>
<dbReference type="InterPro" id="IPR017105">
    <property type="entry name" value="AP3_complex_dsu"/>
</dbReference>
<proteinExistence type="inferred from homology"/>
<dbReference type="InterPro" id="IPR002553">
    <property type="entry name" value="Clathrin/coatomer_adapt-like_N"/>
</dbReference>
<evidence type="ECO:0000256" key="8">
    <source>
        <dbReference type="SAM" id="MobiDB-lite"/>
    </source>
</evidence>
<dbReference type="EMBL" id="VXIS01000557">
    <property type="protein sequence ID" value="KAA8892884.1"/>
    <property type="molecule type" value="Genomic_DNA"/>
</dbReference>
<dbReference type="Pfam" id="PF01602">
    <property type="entry name" value="Adaptin_N"/>
    <property type="match status" value="1"/>
</dbReference>
<evidence type="ECO:0000256" key="6">
    <source>
        <dbReference type="ARBA" id="ARBA00023136"/>
    </source>
</evidence>
<dbReference type="GO" id="GO:0005794">
    <property type="term" value="C:Golgi apparatus"/>
    <property type="evidence" value="ECO:0007669"/>
    <property type="project" value="UniProtKB-SubCell"/>
</dbReference>
<keyword evidence="7" id="KW-0333">Golgi apparatus</keyword>
<comment type="similarity">
    <text evidence="2 7">Belongs to the adaptor complexes large subunit family.</text>
</comment>
<dbReference type="PIRSF" id="PIRSF037092">
    <property type="entry name" value="AP3_complex_delta"/>
    <property type="match status" value="1"/>
</dbReference>
<evidence type="ECO:0000256" key="2">
    <source>
        <dbReference type="ARBA" id="ARBA00006613"/>
    </source>
</evidence>
<comment type="function">
    <text evidence="7">Part of the AP-3 complex, an adaptor-related complex which is not clathrin-associated. The complex is associated with the Golgi region as well as more peripheral structures. It facilitates the budding of vesicles from the Golgi membrane.</text>
</comment>